<organism evidence="1 2">
    <name type="scientific">Stephania cephalantha</name>
    <dbReference type="NCBI Taxonomy" id="152367"/>
    <lineage>
        <taxon>Eukaryota</taxon>
        <taxon>Viridiplantae</taxon>
        <taxon>Streptophyta</taxon>
        <taxon>Embryophyta</taxon>
        <taxon>Tracheophyta</taxon>
        <taxon>Spermatophyta</taxon>
        <taxon>Magnoliopsida</taxon>
        <taxon>Ranunculales</taxon>
        <taxon>Menispermaceae</taxon>
        <taxon>Menispermoideae</taxon>
        <taxon>Cissampelideae</taxon>
        <taxon>Stephania</taxon>
    </lineage>
</organism>
<protein>
    <submittedName>
        <fullName evidence="1">Uncharacterized protein</fullName>
    </submittedName>
</protein>
<proteinExistence type="predicted"/>
<reference evidence="1 2" key="1">
    <citation type="submission" date="2024-01" db="EMBL/GenBank/DDBJ databases">
        <title>Genome assemblies of Stephania.</title>
        <authorList>
            <person name="Yang L."/>
        </authorList>
    </citation>
    <scope>NUCLEOTIDE SEQUENCE [LARGE SCALE GENOMIC DNA]</scope>
    <source>
        <strain evidence="1">JXDWG</strain>
        <tissue evidence="1">Leaf</tissue>
    </source>
</reference>
<evidence type="ECO:0000313" key="1">
    <source>
        <dbReference type="EMBL" id="KAK9101227.1"/>
    </source>
</evidence>
<keyword evidence="2" id="KW-1185">Reference proteome</keyword>
<dbReference type="Proteomes" id="UP001419268">
    <property type="component" value="Unassembled WGS sequence"/>
</dbReference>
<accession>A0AAP0EZW5</accession>
<evidence type="ECO:0000313" key="2">
    <source>
        <dbReference type="Proteomes" id="UP001419268"/>
    </source>
</evidence>
<gene>
    <name evidence="1" type="ORF">Scep_024657</name>
</gene>
<dbReference type="InterPro" id="IPR023393">
    <property type="entry name" value="START-like_dom_sf"/>
</dbReference>
<sequence length="180" mass="20553">MDPNNHQVQQHQQNGLTKEEFTELQPHIQTYHTFENTSNACTSLITQRINNAPVSIVWPLVRSFGQPSAVQALHQELQNEEEMVALHRLKNYRSVTSLKEFKEDGTGESDHDEKVYTMVLESYIVDVPEGNTVEDTKRCLPDTVVKLNLQKLAVIAGTLLRGSMIDDDHHDHHQQNESNQ</sequence>
<name>A0AAP0EZW5_9MAGN</name>
<dbReference type="AlphaFoldDB" id="A0AAP0EZW5"/>
<dbReference type="EMBL" id="JBBNAG010000010">
    <property type="protein sequence ID" value="KAK9101227.1"/>
    <property type="molecule type" value="Genomic_DNA"/>
</dbReference>
<dbReference type="Gene3D" id="3.30.530.20">
    <property type="match status" value="2"/>
</dbReference>
<comment type="caution">
    <text evidence="1">The sequence shown here is derived from an EMBL/GenBank/DDBJ whole genome shotgun (WGS) entry which is preliminary data.</text>
</comment>